<dbReference type="PANTHER" id="PTHR44140:SF2">
    <property type="entry name" value="LD25575P"/>
    <property type="match status" value="1"/>
</dbReference>
<dbReference type="PANTHER" id="PTHR44140">
    <property type="entry name" value="LD25575P"/>
    <property type="match status" value="1"/>
</dbReference>
<organism evidence="8 10">
    <name type="scientific">Smittium culicis</name>
    <dbReference type="NCBI Taxonomy" id="133412"/>
    <lineage>
        <taxon>Eukaryota</taxon>
        <taxon>Fungi</taxon>
        <taxon>Fungi incertae sedis</taxon>
        <taxon>Zoopagomycota</taxon>
        <taxon>Kickxellomycotina</taxon>
        <taxon>Harpellomycetes</taxon>
        <taxon>Harpellales</taxon>
        <taxon>Legeriomycetaceae</taxon>
        <taxon>Smittium</taxon>
    </lineage>
</organism>
<reference evidence="8 10" key="1">
    <citation type="submission" date="2017-01" db="EMBL/GenBank/DDBJ databases">
        <authorList>
            <person name="Mah S.A."/>
            <person name="Swanson W.J."/>
            <person name="Moy G.W."/>
            <person name="Vacquier V.D."/>
        </authorList>
    </citation>
    <scope>NUCLEOTIDE SEQUENCE [LARGE SCALE GENOMIC DNA]</scope>
    <source>
        <strain evidence="8 10">GSMNP</strain>
    </source>
</reference>
<dbReference type="GO" id="GO:0051087">
    <property type="term" value="F:protein-folding chaperone binding"/>
    <property type="evidence" value="ECO:0007669"/>
    <property type="project" value="TreeGrafter"/>
</dbReference>
<dbReference type="OrthoDB" id="1726119at2759"/>
<evidence type="ECO:0000256" key="4">
    <source>
        <dbReference type="SAM" id="Coils"/>
    </source>
</evidence>
<evidence type="ECO:0000313" key="9">
    <source>
        <dbReference type="EMBL" id="OMJ16903.1"/>
    </source>
</evidence>
<proteinExistence type="predicted"/>
<keyword evidence="3" id="KW-0256">Endoplasmic reticulum</keyword>
<accession>A0A1R1XEM1</accession>
<dbReference type="InterPro" id="IPR011990">
    <property type="entry name" value="TPR-like_helical_dom_sf"/>
</dbReference>
<keyword evidence="2 6" id="KW-0732">Signal</keyword>
<dbReference type="Gene3D" id="1.25.40.10">
    <property type="entry name" value="Tetratricopeptide repeat domain"/>
    <property type="match status" value="1"/>
</dbReference>
<dbReference type="SMART" id="SM00028">
    <property type="entry name" value="TPR"/>
    <property type="match status" value="3"/>
</dbReference>
<dbReference type="PROSITE" id="PS50076">
    <property type="entry name" value="DNAJ_2"/>
    <property type="match status" value="1"/>
</dbReference>
<keyword evidence="10" id="KW-1185">Reference proteome</keyword>
<feature type="region of interest" description="Disordered" evidence="5">
    <location>
        <begin position="517"/>
        <end position="572"/>
    </location>
</feature>
<dbReference type="SMART" id="SM00271">
    <property type="entry name" value="DnaJ"/>
    <property type="match status" value="1"/>
</dbReference>
<evidence type="ECO:0000256" key="3">
    <source>
        <dbReference type="ARBA" id="ARBA00022824"/>
    </source>
</evidence>
<dbReference type="SUPFAM" id="SSF46565">
    <property type="entry name" value="Chaperone J-domain"/>
    <property type="match status" value="1"/>
</dbReference>
<comment type="caution">
    <text evidence="8">The sequence shown here is derived from an EMBL/GenBank/DDBJ whole genome shotgun (WGS) entry which is preliminary data.</text>
</comment>
<dbReference type="GO" id="GO:0051787">
    <property type="term" value="F:misfolded protein binding"/>
    <property type="evidence" value="ECO:0007669"/>
    <property type="project" value="TreeGrafter"/>
</dbReference>
<dbReference type="EMBL" id="LSSN01003647">
    <property type="protein sequence ID" value="OMJ13080.1"/>
    <property type="molecule type" value="Genomic_DNA"/>
</dbReference>
<protein>
    <submittedName>
        <fullName evidence="8">DnaJ-like protein</fullName>
    </submittedName>
</protein>
<dbReference type="Gene3D" id="1.10.287.110">
    <property type="entry name" value="DnaJ domain"/>
    <property type="match status" value="1"/>
</dbReference>
<feature type="compositionally biased region" description="Gly residues" evidence="5">
    <location>
        <begin position="538"/>
        <end position="558"/>
    </location>
</feature>
<feature type="signal peptide" evidence="6">
    <location>
        <begin position="1"/>
        <end position="21"/>
    </location>
</feature>
<dbReference type="InterPro" id="IPR019734">
    <property type="entry name" value="TPR_rpt"/>
</dbReference>
<dbReference type="CDD" id="cd06257">
    <property type="entry name" value="DnaJ"/>
    <property type="match status" value="1"/>
</dbReference>
<feature type="coiled-coil region" evidence="4">
    <location>
        <begin position="429"/>
        <end position="457"/>
    </location>
</feature>
<gene>
    <name evidence="9" type="ORF">AYI70_g6301</name>
    <name evidence="8" type="ORF">AYI70_g8729</name>
</gene>
<dbReference type="GO" id="GO:0034975">
    <property type="term" value="P:protein folding in endoplasmic reticulum"/>
    <property type="evidence" value="ECO:0007669"/>
    <property type="project" value="TreeGrafter"/>
</dbReference>
<dbReference type="InterPro" id="IPR051727">
    <property type="entry name" value="DnaJ_C3_Co-chaperones"/>
</dbReference>
<dbReference type="SUPFAM" id="SSF48452">
    <property type="entry name" value="TPR-like"/>
    <property type="match status" value="1"/>
</dbReference>
<evidence type="ECO:0000313" key="10">
    <source>
        <dbReference type="Proteomes" id="UP000187283"/>
    </source>
</evidence>
<dbReference type="InterPro" id="IPR001623">
    <property type="entry name" value="DnaJ_domain"/>
</dbReference>
<evidence type="ECO:0000256" key="2">
    <source>
        <dbReference type="ARBA" id="ARBA00022729"/>
    </source>
</evidence>
<dbReference type="InterPro" id="IPR036869">
    <property type="entry name" value="J_dom_sf"/>
</dbReference>
<dbReference type="EMBL" id="LSSN01002195">
    <property type="protein sequence ID" value="OMJ16903.1"/>
    <property type="molecule type" value="Genomic_DNA"/>
</dbReference>
<name>A0A1R1XEM1_9FUNG</name>
<evidence type="ECO:0000256" key="5">
    <source>
        <dbReference type="SAM" id="MobiDB-lite"/>
    </source>
</evidence>
<sequence>MFKNILASVCIALLIATLILADVEPTADLFKEADELLSMKKYEEAIRSYNDALDKKMDYSRVHKRAFANLAINRIPRAISDLKLVVSGSPKSTSAYDQLADLLIKNGETDEAASYLSKLQENVKEDSAVSDIVKKHTQTISSISQMTANFNSLEKSLLDSSSSSKTPDSKLIESILLQISELLRKVPRDYSLKRKRSDYYLKANKFVEAVNDLKVYLGNVQNSLPLSKTQDDFVLLSRLQSILSSPTPSTIGNSLDDATKAIKSCLHSDPDNKVCLAQFRKIRKLSKPLSKLNDFYSSNKFNSAFKTLNNEADGDLINLFKKQTDELKDQLNINLTYKQNNILSALMKIGCESLTRMKKFKQAESFCETAIEYNGNDPEIHLNIAKSRVGIAEDSSDSDDTINLLNKAQAATDKILNDEPKVSSGSSVNDDLLRNLKRQANRLSNEIKQKLKIASRKDYYKILNVKRDASQPEIKKQFRKLAAKNHPDRFAGDDKKKAEDKMAELNLAYEVLKDPSKRASYDNGHDPNDPTSGQDHGFPGGGFHGFPGGGFPGGGGGFPFDFGHGHAGGGQKRGGSNFRFDFGGGRGGGMPFEFHF</sequence>
<evidence type="ECO:0000259" key="7">
    <source>
        <dbReference type="PROSITE" id="PS50076"/>
    </source>
</evidence>
<dbReference type="PRINTS" id="PR00625">
    <property type="entry name" value="JDOMAIN"/>
</dbReference>
<evidence type="ECO:0000313" key="8">
    <source>
        <dbReference type="EMBL" id="OMJ13080.1"/>
    </source>
</evidence>
<feature type="domain" description="J" evidence="7">
    <location>
        <begin position="458"/>
        <end position="525"/>
    </location>
</feature>
<feature type="chain" id="PRO_5015068989" evidence="6">
    <location>
        <begin position="22"/>
        <end position="596"/>
    </location>
</feature>
<feature type="compositionally biased region" description="Basic and acidic residues" evidence="5">
    <location>
        <begin position="517"/>
        <end position="528"/>
    </location>
</feature>
<evidence type="ECO:0000256" key="1">
    <source>
        <dbReference type="ARBA" id="ARBA00004240"/>
    </source>
</evidence>
<dbReference type="Proteomes" id="UP000187283">
    <property type="component" value="Unassembled WGS sequence"/>
</dbReference>
<dbReference type="GO" id="GO:0005783">
    <property type="term" value="C:endoplasmic reticulum"/>
    <property type="evidence" value="ECO:0007669"/>
    <property type="project" value="UniProtKB-SubCell"/>
</dbReference>
<dbReference type="Pfam" id="PF00226">
    <property type="entry name" value="DnaJ"/>
    <property type="match status" value="1"/>
</dbReference>
<dbReference type="AlphaFoldDB" id="A0A1R1XEM1"/>
<dbReference type="STRING" id="133412.A0A1R1XEM1"/>
<evidence type="ECO:0000256" key="6">
    <source>
        <dbReference type="SAM" id="SignalP"/>
    </source>
</evidence>
<comment type="subcellular location">
    <subcellularLocation>
        <location evidence="1">Endoplasmic reticulum</location>
    </subcellularLocation>
</comment>
<keyword evidence="4" id="KW-0175">Coiled coil</keyword>